<dbReference type="AlphaFoldDB" id="A0AA36MUH5"/>
<accession>A0AA36MUH5</accession>
<evidence type="ECO:0000256" key="1">
    <source>
        <dbReference type="ARBA" id="ARBA00007905"/>
    </source>
</evidence>
<evidence type="ECO:0000259" key="5">
    <source>
        <dbReference type="Pfam" id="PF00248"/>
    </source>
</evidence>
<keyword evidence="7" id="KW-1185">Reference proteome</keyword>
<gene>
    <name evidence="6" type="ORF">EVOR1521_LOCUS7652</name>
</gene>
<reference evidence="6" key="1">
    <citation type="submission" date="2023-08" db="EMBL/GenBank/DDBJ databases">
        <authorList>
            <person name="Chen Y."/>
            <person name="Shah S."/>
            <person name="Dougan E. K."/>
            <person name="Thang M."/>
            <person name="Chan C."/>
        </authorList>
    </citation>
    <scope>NUCLEOTIDE SEQUENCE</scope>
</reference>
<comment type="similarity">
    <text evidence="1">Belongs to the aldo/keto reductase family.</text>
</comment>
<keyword evidence="3" id="KW-0560">Oxidoreductase</keyword>
<feature type="domain" description="NADP-dependent oxidoreductase" evidence="5">
    <location>
        <begin position="119"/>
        <end position="390"/>
    </location>
</feature>
<dbReference type="CDD" id="cd19071">
    <property type="entry name" value="AKR_AKR1-5-like"/>
    <property type="match status" value="1"/>
</dbReference>
<dbReference type="SUPFAM" id="SSF51430">
    <property type="entry name" value="NAD(P)-linked oxidoreductase"/>
    <property type="match status" value="1"/>
</dbReference>
<dbReference type="Gene3D" id="3.20.20.100">
    <property type="entry name" value="NADP-dependent oxidoreductase domain"/>
    <property type="match status" value="1"/>
</dbReference>
<dbReference type="EMBL" id="CAUJNA010000624">
    <property type="protein sequence ID" value="CAJ1379398.1"/>
    <property type="molecule type" value="Genomic_DNA"/>
</dbReference>
<keyword evidence="4" id="KW-0812">Transmembrane</keyword>
<evidence type="ECO:0000256" key="4">
    <source>
        <dbReference type="SAM" id="Phobius"/>
    </source>
</evidence>
<dbReference type="InterPro" id="IPR020471">
    <property type="entry name" value="AKR"/>
</dbReference>
<dbReference type="InterPro" id="IPR036812">
    <property type="entry name" value="NAD(P)_OxRdtase_dom_sf"/>
</dbReference>
<comment type="caution">
    <text evidence="6">The sequence shown here is derived from an EMBL/GenBank/DDBJ whole genome shotgun (WGS) entry which is preliminary data.</text>
</comment>
<protein>
    <recommendedName>
        <fullName evidence="5">NADP-dependent oxidoreductase domain-containing protein</fullName>
    </recommendedName>
</protein>
<dbReference type="PANTHER" id="PTHR43827">
    <property type="entry name" value="2,5-DIKETO-D-GLUCONIC ACID REDUCTASE"/>
    <property type="match status" value="1"/>
</dbReference>
<evidence type="ECO:0000313" key="6">
    <source>
        <dbReference type="EMBL" id="CAJ1379398.1"/>
    </source>
</evidence>
<evidence type="ECO:0000256" key="3">
    <source>
        <dbReference type="ARBA" id="ARBA00023002"/>
    </source>
</evidence>
<dbReference type="InterPro" id="IPR023210">
    <property type="entry name" value="NADP_OxRdtase_dom"/>
</dbReference>
<feature type="transmembrane region" description="Helical" evidence="4">
    <location>
        <begin position="30"/>
        <end position="55"/>
    </location>
</feature>
<sequence length="404" mass="45207">MLIALQGLASEVTCSSPVGFDRLEVLRRFSVTAMGCLTGCCKFLVLIVAVIVGYWNSMERPIGPVFAAVFTVVGMGKPKTEAVPDDLTPAPRPSKELFLGLPSGAKMPANGLGMCCRPTAYDPESVYRTVLWYLLQGGRHIDTADIYGNHVPIGKALKEAQKRGVPRKEVFLTTKVFPDDFGYDATLHAVDRMLKELDQEYIDLILLHAPRKFHPWTAYQMYLNSSTDEFWSNDCRNQVACRKNTWKALSELRASGVIGDAGVSNFRVEQMQELQSLNLAPIAVHQIQYHPWIPPWQQEIVDFCHAHKIAITAYFSLGGIQTKDRALSLDDVKAIAKKYSRSSSQVLLRWALEKNVSVIPGTGNPHHMKENLGVYDLSLNEQEIASINALKSEPIADDFFFFKW</sequence>
<keyword evidence="4" id="KW-0472">Membrane</keyword>
<evidence type="ECO:0000256" key="2">
    <source>
        <dbReference type="ARBA" id="ARBA00022857"/>
    </source>
</evidence>
<dbReference type="PRINTS" id="PR00069">
    <property type="entry name" value="ALDKETRDTASE"/>
</dbReference>
<organism evidence="6 7">
    <name type="scientific">Effrenium voratum</name>
    <dbReference type="NCBI Taxonomy" id="2562239"/>
    <lineage>
        <taxon>Eukaryota</taxon>
        <taxon>Sar</taxon>
        <taxon>Alveolata</taxon>
        <taxon>Dinophyceae</taxon>
        <taxon>Suessiales</taxon>
        <taxon>Symbiodiniaceae</taxon>
        <taxon>Effrenium</taxon>
    </lineage>
</organism>
<dbReference type="GO" id="GO:0016616">
    <property type="term" value="F:oxidoreductase activity, acting on the CH-OH group of donors, NAD or NADP as acceptor"/>
    <property type="evidence" value="ECO:0007669"/>
    <property type="project" value="UniProtKB-ARBA"/>
</dbReference>
<keyword evidence="4" id="KW-1133">Transmembrane helix</keyword>
<name>A0AA36MUH5_9DINO</name>
<evidence type="ECO:0000313" key="7">
    <source>
        <dbReference type="Proteomes" id="UP001178507"/>
    </source>
</evidence>
<dbReference type="PANTHER" id="PTHR43827:SF3">
    <property type="entry name" value="NADP-DEPENDENT OXIDOREDUCTASE DOMAIN-CONTAINING PROTEIN"/>
    <property type="match status" value="1"/>
</dbReference>
<dbReference type="Proteomes" id="UP001178507">
    <property type="component" value="Unassembled WGS sequence"/>
</dbReference>
<dbReference type="Pfam" id="PF00248">
    <property type="entry name" value="Aldo_ket_red"/>
    <property type="match status" value="1"/>
</dbReference>
<keyword evidence="2" id="KW-0521">NADP</keyword>
<proteinExistence type="inferred from homology"/>